<accession>A0A919TDG0</accession>
<dbReference type="Gene3D" id="3.40.50.1820">
    <property type="entry name" value="alpha/beta hydrolase"/>
    <property type="match status" value="1"/>
</dbReference>
<name>A0A919TDG0_9ACTN</name>
<evidence type="ECO:0000256" key="1">
    <source>
        <dbReference type="SAM" id="MobiDB-lite"/>
    </source>
</evidence>
<evidence type="ECO:0000313" key="3">
    <source>
        <dbReference type="Proteomes" id="UP000677082"/>
    </source>
</evidence>
<dbReference type="EMBL" id="BOQN01000067">
    <property type="protein sequence ID" value="GIM93510.1"/>
    <property type="molecule type" value="Genomic_DNA"/>
</dbReference>
<dbReference type="Proteomes" id="UP000677082">
    <property type="component" value="Unassembled WGS sequence"/>
</dbReference>
<gene>
    <name evidence="2" type="ORF">Ato02nite_053030</name>
</gene>
<sequence length="177" mass="19333">MRCSDAATPWTKARNSSSAPRAVPPGRCFITVVTPTKTHPDPQGLSTTQNFLRKPRTAKEPTATTRSATHPERGHRGARPTHRGGFGGLGPRQACEAEGLRFPQTDFAAAEPPVLFHVPWDDEVFPRNGQFPVFDAIGSAEKELIAMPGHHAENRPSAVARWRDFITQHLGSNDSAH</sequence>
<protein>
    <submittedName>
        <fullName evidence="2">Uncharacterized protein</fullName>
    </submittedName>
</protein>
<comment type="caution">
    <text evidence="2">The sequence shown here is derived from an EMBL/GenBank/DDBJ whole genome shotgun (WGS) entry which is preliminary data.</text>
</comment>
<dbReference type="SUPFAM" id="SSF53474">
    <property type="entry name" value="alpha/beta-Hydrolases"/>
    <property type="match status" value="1"/>
</dbReference>
<organism evidence="2 3">
    <name type="scientific">Paractinoplanes toevensis</name>
    <dbReference type="NCBI Taxonomy" id="571911"/>
    <lineage>
        <taxon>Bacteria</taxon>
        <taxon>Bacillati</taxon>
        <taxon>Actinomycetota</taxon>
        <taxon>Actinomycetes</taxon>
        <taxon>Micromonosporales</taxon>
        <taxon>Micromonosporaceae</taxon>
        <taxon>Paractinoplanes</taxon>
    </lineage>
</organism>
<dbReference type="AlphaFoldDB" id="A0A919TDG0"/>
<feature type="region of interest" description="Disordered" evidence="1">
    <location>
        <begin position="1"/>
        <end position="92"/>
    </location>
</feature>
<dbReference type="InterPro" id="IPR029058">
    <property type="entry name" value="AB_hydrolase_fold"/>
</dbReference>
<reference evidence="2 3" key="1">
    <citation type="submission" date="2021-03" db="EMBL/GenBank/DDBJ databases">
        <title>Whole genome shotgun sequence of Actinoplanes toevensis NBRC 105298.</title>
        <authorList>
            <person name="Komaki H."/>
            <person name="Tamura T."/>
        </authorList>
    </citation>
    <scope>NUCLEOTIDE SEQUENCE [LARGE SCALE GENOMIC DNA]</scope>
    <source>
        <strain evidence="2 3">NBRC 105298</strain>
    </source>
</reference>
<keyword evidence="3" id="KW-1185">Reference proteome</keyword>
<evidence type="ECO:0000313" key="2">
    <source>
        <dbReference type="EMBL" id="GIM93510.1"/>
    </source>
</evidence>
<proteinExistence type="predicted"/>